<dbReference type="OrthoDB" id="8642119at2"/>
<proteinExistence type="predicted"/>
<gene>
    <name evidence="3" type="ORF">BAU07_16935</name>
</gene>
<keyword evidence="2" id="KW-1133">Transmembrane helix</keyword>
<evidence type="ECO:0000256" key="1">
    <source>
        <dbReference type="SAM" id="MobiDB-lite"/>
    </source>
</evidence>
<dbReference type="Proteomes" id="UP000091926">
    <property type="component" value="Chromosome"/>
</dbReference>
<evidence type="ECO:0000313" key="4">
    <source>
        <dbReference type="Proteomes" id="UP000091926"/>
    </source>
</evidence>
<dbReference type="RefSeq" id="WP_066659822.1">
    <property type="nucleotide sequence ID" value="NZ_CBCSCL010000018.1"/>
</dbReference>
<keyword evidence="2" id="KW-0812">Transmembrane</keyword>
<evidence type="ECO:0000256" key="2">
    <source>
        <dbReference type="SAM" id="Phobius"/>
    </source>
</evidence>
<dbReference type="EMBL" id="CP016172">
    <property type="protein sequence ID" value="ANN78571.1"/>
    <property type="molecule type" value="Genomic_DNA"/>
</dbReference>
<reference evidence="3 4" key="1">
    <citation type="submission" date="2016-06" db="EMBL/GenBank/DDBJ databases">
        <title>Complete genome sequences of Bordetella bronchialis and Bordetella flabilis.</title>
        <authorList>
            <person name="LiPuma J.J."/>
            <person name="Spilker T."/>
        </authorList>
    </citation>
    <scope>NUCLEOTIDE SEQUENCE [LARGE SCALE GENOMIC DNA]</scope>
    <source>
        <strain evidence="3 4">AU10664</strain>
    </source>
</reference>
<feature type="transmembrane region" description="Helical" evidence="2">
    <location>
        <begin position="12"/>
        <end position="36"/>
    </location>
</feature>
<keyword evidence="2" id="KW-0472">Membrane</keyword>
<organism evidence="3 4">
    <name type="scientific">Bordetella flabilis</name>
    <dbReference type="NCBI Taxonomy" id="463014"/>
    <lineage>
        <taxon>Bacteria</taxon>
        <taxon>Pseudomonadati</taxon>
        <taxon>Pseudomonadota</taxon>
        <taxon>Betaproteobacteria</taxon>
        <taxon>Burkholderiales</taxon>
        <taxon>Alcaligenaceae</taxon>
        <taxon>Bordetella</taxon>
    </lineage>
</organism>
<dbReference type="STRING" id="463014.BAU07_16935"/>
<sequence length="204" mass="22168">MPRERQRGYAIVEAVAVFALLAVLIVSVVAVGRLQWLGLGGAHASRVQAFRYALGERPPSSARLRVRREAQPAFPGPGGTPVRTLRHELDVEDKGIVTAVATMPVQVLYADASQWAMRRHTSVLADAGHAGSDRQAQDRIAASPQAWRRIAAPGLAAGRQAASRFKGVDRAWSRPAPDLDWLTPWADLAPPGRVRPSSRRRGRP</sequence>
<name>A0A193GGK9_9BORD</name>
<evidence type="ECO:0000313" key="3">
    <source>
        <dbReference type="EMBL" id="ANN78571.1"/>
    </source>
</evidence>
<accession>A0A193GGK9</accession>
<dbReference type="KEGG" id="bfz:BAU07_16935"/>
<protein>
    <submittedName>
        <fullName evidence="3">Uncharacterized protein</fullName>
    </submittedName>
</protein>
<feature type="region of interest" description="Disordered" evidence="1">
    <location>
        <begin position="174"/>
        <end position="204"/>
    </location>
</feature>
<dbReference type="AlphaFoldDB" id="A0A193GGK9"/>
<keyword evidence="4" id="KW-1185">Reference proteome</keyword>